<accession>A0A0Q3E3B7</accession>
<dbReference type="InParanoid" id="A0A0Q3E3B7"/>
<evidence type="ECO:0000313" key="2">
    <source>
        <dbReference type="EMBL" id="KQJ82134.1"/>
    </source>
</evidence>
<dbReference type="AlphaFoldDB" id="A0A0Q3E3B7"/>
<name>A0A0Q3E3B7_BRADI</name>
<gene>
    <name evidence="2" type="ORF">BRADI_5g06542v3</name>
</gene>
<feature type="signal peptide" evidence="1">
    <location>
        <begin position="1"/>
        <end position="27"/>
    </location>
</feature>
<keyword evidence="1" id="KW-0732">Signal</keyword>
<proteinExistence type="predicted"/>
<keyword evidence="4" id="KW-1185">Reference proteome</keyword>
<reference evidence="2" key="2">
    <citation type="submission" date="2017-06" db="EMBL/GenBank/DDBJ databases">
        <title>WGS assembly of Brachypodium distachyon.</title>
        <authorList>
            <consortium name="The International Brachypodium Initiative"/>
            <person name="Lucas S."/>
            <person name="Harmon-Smith M."/>
            <person name="Lail K."/>
            <person name="Tice H."/>
            <person name="Grimwood J."/>
            <person name="Bruce D."/>
            <person name="Barry K."/>
            <person name="Shu S."/>
            <person name="Lindquist E."/>
            <person name="Wang M."/>
            <person name="Pitluck S."/>
            <person name="Vogel J.P."/>
            <person name="Garvin D.F."/>
            <person name="Mockler T.C."/>
            <person name="Schmutz J."/>
            <person name="Rokhsar D."/>
            <person name="Bevan M.W."/>
        </authorList>
    </citation>
    <scope>NUCLEOTIDE SEQUENCE</scope>
    <source>
        <strain evidence="2">Bd21</strain>
    </source>
</reference>
<organism evidence="2">
    <name type="scientific">Brachypodium distachyon</name>
    <name type="common">Purple false brome</name>
    <name type="synonym">Trachynia distachya</name>
    <dbReference type="NCBI Taxonomy" id="15368"/>
    <lineage>
        <taxon>Eukaryota</taxon>
        <taxon>Viridiplantae</taxon>
        <taxon>Streptophyta</taxon>
        <taxon>Embryophyta</taxon>
        <taxon>Tracheophyta</taxon>
        <taxon>Spermatophyta</taxon>
        <taxon>Magnoliopsida</taxon>
        <taxon>Liliopsida</taxon>
        <taxon>Poales</taxon>
        <taxon>Poaceae</taxon>
        <taxon>BOP clade</taxon>
        <taxon>Pooideae</taxon>
        <taxon>Stipodae</taxon>
        <taxon>Brachypodieae</taxon>
        <taxon>Brachypodium</taxon>
    </lineage>
</organism>
<evidence type="ECO:0000313" key="3">
    <source>
        <dbReference type="EnsemblPlants" id="KQJ82134"/>
    </source>
</evidence>
<dbReference type="Gramene" id="KQJ82134">
    <property type="protein sequence ID" value="KQJ82134"/>
    <property type="gene ID" value="BRADI_5g06542v3"/>
</dbReference>
<evidence type="ECO:0000313" key="4">
    <source>
        <dbReference type="Proteomes" id="UP000008810"/>
    </source>
</evidence>
<feature type="chain" id="PRO_5033237757" evidence="1">
    <location>
        <begin position="28"/>
        <end position="67"/>
    </location>
</feature>
<dbReference type="EMBL" id="CM000884">
    <property type="protein sequence ID" value="KQJ82134.1"/>
    <property type="molecule type" value="Genomic_DNA"/>
</dbReference>
<dbReference type="Proteomes" id="UP000008810">
    <property type="component" value="Chromosome 5"/>
</dbReference>
<dbReference type="OrthoDB" id="693867at2759"/>
<sequence>MSATMGKVLLLLLLFVVQLSSVLVAAARPLPLQRGHGGWMENGIEMMTQMLGGMKQQSGSNPVGHCC</sequence>
<evidence type="ECO:0000256" key="1">
    <source>
        <dbReference type="SAM" id="SignalP"/>
    </source>
</evidence>
<reference evidence="3" key="3">
    <citation type="submission" date="2018-08" db="UniProtKB">
        <authorList>
            <consortium name="EnsemblPlants"/>
        </authorList>
    </citation>
    <scope>IDENTIFICATION</scope>
    <source>
        <strain evidence="3">cv. Bd21</strain>
    </source>
</reference>
<protein>
    <submittedName>
        <fullName evidence="2 3">Uncharacterized protein</fullName>
    </submittedName>
</protein>
<dbReference type="EnsemblPlants" id="KQJ82134">
    <property type="protein sequence ID" value="KQJ82134"/>
    <property type="gene ID" value="BRADI_5g06542v3"/>
</dbReference>
<reference evidence="2 3" key="1">
    <citation type="journal article" date="2010" name="Nature">
        <title>Genome sequencing and analysis of the model grass Brachypodium distachyon.</title>
        <authorList>
            <consortium name="International Brachypodium Initiative"/>
        </authorList>
    </citation>
    <scope>NUCLEOTIDE SEQUENCE [LARGE SCALE GENOMIC DNA]</scope>
    <source>
        <strain evidence="2 3">Bd21</strain>
    </source>
</reference>